<protein>
    <recommendedName>
        <fullName evidence="3">HTH CENPB-type domain-containing protein</fullName>
    </recommendedName>
</protein>
<dbReference type="PANTHER" id="PTHR19303">
    <property type="entry name" value="TRANSPOSON"/>
    <property type="match status" value="1"/>
</dbReference>
<dbReference type="AlphaFoldDB" id="A0A7H8R9B7"/>
<dbReference type="RefSeq" id="XP_035348702.1">
    <property type="nucleotide sequence ID" value="XM_035492809.1"/>
</dbReference>
<dbReference type="PANTHER" id="PTHR19303:SF74">
    <property type="entry name" value="POGO TRANSPOSABLE ELEMENT WITH KRAB DOMAIN"/>
    <property type="match status" value="1"/>
</dbReference>
<accession>A0A7H8R9B7</accession>
<dbReference type="InterPro" id="IPR036397">
    <property type="entry name" value="RNaseH_sf"/>
</dbReference>
<dbReference type="Pfam" id="PF03221">
    <property type="entry name" value="HTH_Tnp_Tc5"/>
    <property type="match status" value="1"/>
</dbReference>
<dbReference type="GO" id="GO:0003677">
    <property type="term" value="F:DNA binding"/>
    <property type="evidence" value="ECO:0007669"/>
    <property type="project" value="UniProtKB-KW"/>
</dbReference>
<keyword evidence="1" id="KW-0238">DNA-binding</keyword>
<name>A0A7H8R9B7_TALRU</name>
<dbReference type="InterPro" id="IPR006600">
    <property type="entry name" value="HTH_CenpB_DNA-bd_dom"/>
</dbReference>
<evidence type="ECO:0000313" key="4">
    <source>
        <dbReference type="EMBL" id="QKX62528.1"/>
    </source>
</evidence>
<dbReference type="InterPro" id="IPR050863">
    <property type="entry name" value="CenT-Element_Derived"/>
</dbReference>
<feature type="region of interest" description="Disordered" evidence="2">
    <location>
        <begin position="493"/>
        <end position="512"/>
    </location>
</feature>
<dbReference type="Gene3D" id="3.30.420.10">
    <property type="entry name" value="Ribonuclease H-like superfamily/Ribonuclease H"/>
    <property type="match status" value="1"/>
</dbReference>
<proteinExistence type="predicted"/>
<evidence type="ECO:0000256" key="2">
    <source>
        <dbReference type="SAM" id="MobiDB-lite"/>
    </source>
</evidence>
<reference evidence="5" key="1">
    <citation type="submission" date="2020-06" db="EMBL/GenBank/DDBJ databases">
        <title>A chromosome-scale genome assembly of Talaromyces rugulosus W13939.</title>
        <authorList>
            <person name="Wang B."/>
            <person name="Guo L."/>
            <person name="Ye K."/>
            <person name="Wang L."/>
        </authorList>
    </citation>
    <scope>NUCLEOTIDE SEQUENCE [LARGE SCALE GENOMIC DNA]</scope>
    <source>
        <strain evidence="5">W13939</strain>
    </source>
</reference>
<dbReference type="GeneID" id="55997172"/>
<evidence type="ECO:0000313" key="5">
    <source>
        <dbReference type="Proteomes" id="UP000509510"/>
    </source>
</evidence>
<evidence type="ECO:0000256" key="1">
    <source>
        <dbReference type="ARBA" id="ARBA00023125"/>
    </source>
</evidence>
<sequence>MPCTNRRHTRTSYAIQSRSTGISAATLWRRANEKPSISDKAANQQYLTPQEEQALTEYVLRMADNGYPLPVRFLRSLAQTIVRQRSSIFQIADPDLEVRPPGKDWPQSFYQRHPELKSRRLKAIDWKRDGRQIKAKVQEWFAVIGRELADPAILPANVYNMDETGVLLSVLNSLKVLVNKDDLRKHRGTTVKRTLVTAIECISADGWSLCPLIIWPATTLRSSWTTHATPGWHFACSKTGYTNTDISLYWVRHVFDPQTRDRAAGQPRLLICDGFGTHESLELMEFCFANRIILCRLPSHTSHKLQPCDVGVFGPLKTAYRAQVEQACRAGVNTIGKQHFTYLYDRARQAAFTSRNIRSGWSRSGLFPFDPSHVLQEFQTSQPTIQTKIHADHPAVSDASIYSPVTSDGFAWLRNEVEQDAQGLDRMCKQRLQRLTRAAEKAFAERALLLDENRILFEQNNEKTCRQSSSSTIVGNAKVMSYDDIIEAQRKRDLKAVKPSSTRQESSKTADRLLSKLEEKRKAEREIHGWNMSDYCSVLDL</sequence>
<keyword evidence="5" id="KW-1185">Reference proteome</keyword>
<dbReference type="GO" id="GO:0005634">
    <property type="term" value="C:nucleus"/>
    <property type="evidence" value="ECO:0007669"/>
    <property type="project" value="TreeGrafter"/>
</dbReference>
<dbReference type="Pfam" id="PF03184">
    <property type="entry name" value="DDE_1"/>
    <property type="match status" value="1"/>
</dbReference>
<dbReference type="PROSITE" id="PS51253">
    <property type="entry name" value="HTH_CENPB"/>
    <property type="match status" value="1"/>
</dbReference>
<dbReference type="EMBL" id="CP055902">
    <property type="protein sequence ID" value="QKX62528.1"/>
    <property type="molecule type" value="Genomic_DNA"/>
</dbReference>
<gene>
    <name evidence="4" type="ORF">TRUGW13939_09689</name>
</gene>
<dbReference type="InterPro" id="IPR004875">
    <property type="entry name" value="DDE_SF_endonuclease_dom"/>
</dbReference>
<evidence type="ECO:0000259" key="3">
    <source>
        <dbReference type="PROSITE" id="PS51253"/>
    </source>
</evidence>
<organism evidence="4 5">
    <name type="scientific">Talaromyces rugulosus</name>
    <name type="common">Penicillium rugulosum</name>
    <dbReference type="NCBI Taxonomy" id="121627"/>
    <lineage>
        <taxon>Eukaryota</taxon>
        <taxon>Fungi</taxon>
        <taxon>Dikarya</taxon>
        <taxon>Ascomycota</taxon>
        <taxon>Pezizomycotina</taxon>
        <taxon>Eurotiomycetes</taxon>
        <taxon>Eurotiomycetidae</taxon>
        <taxon>Eurotiales</taxon>
        <taxon>Trichocomaceae</taxon>
        <taxon>Talaromyces</taxon>
        <taxon>Talaromyces sect. Islandici</taxon>
    </lineage>
</organism>
<dbReference type="OrthoDB" id="4207519at2759"/>
<dbReference type="Proteomes" id="UP000509510">
    <property type="component" value="Chromosome V"/>
</dbReference>
<dbReference type="KEGG" id="trg:TRUGW13939_09689"/>
<feature type="domain" description="HTH CENPB-type" evidence="3">
    <location>
        <begin position="39"/>
        <end position="119"/>
    </location>
</feature>